<organism evidence="1 2">
    <name type="scientific">Buddleja alternifolia</name>
    <dbReference type="NCBI Taxonomy" id="168488"/>
    <lineage>
        <taxon>Eukaryota</taxon>
        <taxon>Viridiplantae</taxon>
        <taxon>Streptophyta</taxon>
        <taxon>Embryophyta</taxon>
        <taxon>Tracheophyta</taxon>
        <taxon>Spermatophyta</taxon>
        <taxon>Magnoliopsida</taxon>
        <taxon>eudicotyledons</taxon>
        <taxon>Gunneridae</taxon>
        <taxon>Pentapetalae</taxon>
        <taxon>asterids</taxon>
        <taxon>lamiids</taxon>
        <taxon>Lamiales</taxon>
        <taxon>Scrophulariaceae</taxon>
        <taxon>Buddlejeae</taxon>
        <taxon>Buddleja</taxon>
    </lineage>
</organism>
<accession>A0AAV6WSN2</accession>
<evidence type="ECO:0000313" key="1">
    <source>
        <dbReference type="EMBL" id="KAG8373423.1"/>
    </source>
</evidence>
<comment type="caution">
    <text evidence="1">The sequence shown here is derived from an EMBL/GenBank/DDBJ whole genome shotgun (WGS) entry which is preliminary data.</text>
</comment>
<protein>
    <submittedName>
        <fullName evidence="1">Uncharacterized protein</fullName>
    </submittedName>
</protein>
<sequence>MSSEELKIREELEIEVERNLEEEIKKGICHLALKLHKLYKHQNDQSRLITEVNINMKMEGGTIIRIREIKKRASGIGRRHIPIPSTPNPTQGRIVPPHRFNDEALEVQGLTNEIKINLMTNALKMGPFVDALIRDRPSDMEELEMIAQKYIYAEEMNEIKKEERRIQKQLKDKT</sequence>
<dbReference type="EMBL" id="WHWC01000011">
    <property type="protein sequence ID" value="KAG8373423.1"/>
    <property type="molecule type" value="Genomic_DNA"/>
</dbReference>
<name>A0AAV6WSN2_9LAMI</name>
<proteinExistence type="predicted"/>
<dbReference type="AlphaFoldDB" id="A0AAV6WSN2"/>
<evidence type="ECO:0000313" key="2">
    <source>
        <dbReference type="Proteomes" id="UP000826271"/>
    </source>
</evidence>
<gene>
    <name evidence="1" type="ORF">BUALT_Bualt11G0022700</name>
</gene>
<reference evidence="1" key="1">
    <citation type="submission" date="2019-10" db="EMBL/GenBank/DDBJ databases">
        <authorList>
            <person name="Zhang R."/>
            <person name="Pan Y."/>
            <person name="Wang J."/>
            <person name="Ma R."/>
            <person name="Yu S."/>
        </authorList>
    </citation>
    <scope>NUCLEOTIDE SEQUENCE</scope>
    <source>
        <strain evidence="1">LA-IB0</strain>
        <tissue evidence="1">Leaf</tissue>
    </source>
</reference>
<dbReference type="Proteomes" id="UP000826271">
    <property type="component" value="Unassembled WGS sequence"/>
</dbReference>
<keyword evidence="2" id="KW-1185">Reference proteome</keyword>